<protein>
    <submittedName>
        <fullName evidence="1">Uncharacterized protein</fullName>
    </submittedName>
</protein>
<evidence type="ECO:0000313" key="2">
    <source>
        <dbReference type="Proteomes" id="UP000308267"/>
    </source>
</evidence>
<accession>A0A4S2M6Z5</accession>
<keyword evidence="2" id="KW-1185">Reference proteome</keyword>
<dbReference type="Proteomes" id="UP000308267">
    <property type="component" value="Unassembled WGS sequence"/>
</dbReference>
<sequence length="50" mass="5343">VQSGSVNRLDNNTSIPQYLASELFSLSRVVRASNAQGALFNFESGPEDVG</sequence>
<comment type="caution">
    <text evidence="1">The sequence shown here is derived from an EMBL/GenBank/DDBJ whole genome shotgun (WGS) entry which is preliminary data.</text>
</comment>
<reference evidence="1 2" key="1">
    <citation type="journal article" date="2019" name="BMC Genomics">
        <title>New insights from Opisthorchis felineus genome: update on genomics of the epidemiologically important liver flukes.</title>
        <authorList>
            <person name="Ershov N.I."/>
            <person name="Mordvinov V.A."/>
            <person name="Prokhortchouk E.B."/>
            <person name="Pakharukova M.Y."/>
            <person name="Gunbin K.V."/>
            <person name="Ustyantsev K."/>
            <person name="Genaev M.A."/>
            <person name="Blinov A.G."/>
            <person name="Mazur A."/>
            <person name="Boulygina E."/>
            <person name="Tsygankova S."/>
            <person name="Khrameeva E."/>
            <person name="Chekanov N."/>
            <person name="Fan G."/>
            <person name="Xiao A."/>
            <person name="Zhang H."/>
            <person name="Xu X."/>
            <person name="Yang H."/>
            <person name="Solovyev V."/>
            <person name="Lee S.M."/>
            <person name="Liu X."/>
            <person name="Afonnikov D.A."/>
            <person name="Skryabin K.G."/>
        </authorList>
    </citation>
    <scope>NUCLEOTIDE SEQUENCE [LARGE SCALE GENOMIC DNA]</scope>
    <source>
        <strain evidence="1">AK-0245</strain>
        <tissue evidence="1">Whole organism</tissue>
    </source>
</reference>
<name>A0A4S2M6Z5_OPIFE</name>
<proteinExistence type="predicted"/>
<gene>
    <name evidence="1" type="ORF">CRM22_002234</name>
</gene>
<organism evidence="1 2">
    <name type="scientific">Opisthorchis felineus</name>
    <dbReference type="NCBI Taxonomy" id="147828"/>
    <lineage>
        <taxon>Eukaryota</taxon>
        <taxon>Metazoa</taxon>
        <taxon>Spiralia</taxon>
        <taxon>Lophotrochozoa</taxon>
        <taxon>Platyhelminthes</taxon>
        <taxon>Trematoda</taxon>
        <taxon>Digenea</taxon>
        <taxon>Opisthorchiida</taxon>
        <taxon>Opisthorchiata</taxon>
        <taxon>Opisthorchiidae</taxon>
        <taxon>Opisthorchis</taxon>
    </lineage>
</organism>
<evidence type="ECO:0000313" key="1">
    <source>
        <dbReference type="EMBL" id="TGZ72191.1"/>
    </source>
</evidence>
<dbReference type="EMBL" id="SJOL01003976">
    <property type="protein sequence ID" value="TGZ72191.1"/>
    <property type="molecule type" value="Genomic_DNA"/>
</dbReference>
<feature type="non-terminal residue" evidence="1">
    <location>
        <position position="1"/>
    </location>
</feature>
<feature type="non-terminal residue" evidence="1">
    <location>
        <position position="50"/>
    </location>
</feature>
<dbReference type="AlphaFoldDB" id="A0A4S2M6Z5"/>